<evidence type="ECO:0000256" key="2">
    <source>
        <dbReference type="ARBA" id="ARBA00004496"/>
    </source>
</evidence>
<comment type="subcellular location">
    <subcellularLocation>
        <location evidence="2">Cytoplasm</location>
    </subcellularLocation>
    <subcellularLocation>
        <location evidence="1">Nucleus</location>
    </subcellularLocation>
</comment>
<dbReference type="InterPro" id="IPR011993">
    <property type="entry name" value="PH-like_dom_sf"/>
</dbReference>
<dbReference type="EMBL" id="LGSR01000028">
    <property type="protein sequence ID" value="KOS17132.1"/>
    <property type="molecule type" value="Genomic_DNA"/>
</dbReference>
<dbReference type="PANTHER" id="PTHR21399">
    <property type="entry name" value="CHLORIDE CONDUCTANCE REGULATORY PROTEIN ICLN"/>
    <property type="match status" value="1"/>
</dbReference>
<proteinExistence type="predicted"/>
<feature type="compositionally biased region" description="Gly residues" evidence="5">
    <location>
        <begin position="284"/>
        <end position="294"/>
    </location>
</feature>
<dbReference type="GO" id="GO:0045292">
    <property type="term" value="P:mRNA cis splicing, via spliceosome"/>
    <property type="evidence" value="ECO:0007669"/>
    <property type="project" value="TreeGrafter"/>
</dbReference>
<dbReference type="Proteomes" id="UP000053831">
    <property type="component" value="Unassembled WGS sequence"/>
</dbReference>
<dbReference type="STRING" id="150374.A0A0M9VS37"/>
<dbReference type="Gene3D" id="2.30.29.30">
    <property type="entry name" value="Pleckstrin-homology domain (PH domain)/Phosphotyrosine-binding domain (PTB)"/>
    <property type="match status" value="1"/>
</dbReference>
<keyword evidence="7" id="KW-1185">Reference proteome</keyword>
<feature type="compositionally biased region" description="Basic and acidic residues" evidence="5">
    <location>
        <begin position="238"/>
        <end position="247"/>
    </location>
</feature>
<feature type="compositionally biased region" description="Acidic residues" evidence="5">
    <location>
        <begin position="255"/>
        <end position="282"/>
    </location>
</feature>
<evidence type="ECO:0000256" key="4">
    <source>
        <dbReference type="ARBA" id="ARBA00023242"/>
    </source>
</evidence>
<name>A0A0M9VS37_ESCWE</name>
<dbReference type="AlphaFoldDB" id="A0A0M9VS37"/>
<comment type="caution">
    <text evidence="6">The sequence shown here is derived from an EMBL/GenBank/DDBJ whole genome shotgun (WGS) entry which is preliminary data.</text>
</comment>
<sequence length="325" mass="34790">MSDYVSLGTYQSTTPASFTDGRPVMHLSAAGVHAFIPQSQCDRLQIFEPRADSAALFGWSKEEEEEQGHGGATAHESLDVFITSKSFILFNMRLTAGVHIPYNLISIHGLKKVGDKQSVWIQLDIGHVDDDDDYEPVELTLMEPEPQAQPSDNPETPTAARLFQAIADCSDLNPDPSPADAPDPDGADDRILIERSAEHEALEGFRGVLRGAADGGLPPPLPGSGGWITADNLHEYFDKDGRWKGDGENGAAIEVEMEGEGAGAGDEDEEETGEAEGADDAAGEGAGEPLGEGAGRTRDRDELRKNGLDGDEEGDDPENKRPRVA</sequence>
<dbReference type="GO" id="GO:0005829">
    <property type="term" value="C:cytosol"/>
    <property type="evidence" value="ECO:0007669"/>
    <property type="project" value="TreeGrafter"/>
</dbReference>
<accession>A0A0M9VS37</accession>
<evidence type="ECO:0000256" key="5">
    <source>
        <dbReference type="SAM" id="MobiDB-lite"/>
    </source>
</evidence>
<gene>
    <name evidence="6" type="ORF">ESCO_006043</name>
</gene>
<evidence type="ECO:0000313" key="6">
    <source>
        <dbReference type="EMBL" id="KOS17132.1"/>
    </source>
</evidence>
<evidence type="ECO:0000256" key="3">
    <source>
        <dbReference type="ARBA" id="ARBA00022490"/>
    </source>
</evidence>
<dbReference type="PANTHER" id="PTHR21399:SF0">
    <property type="entry name" value="METHYLOSOME SUBUNIT PICLN"/>
    <property type="match status" value="1"/>
</dbReference>
<dbReference type="OrthoDB" id="19714at2759"/>
<evidence type="ECO:0000256" key="1">
    <source>
        <dbReference type="ARBA" id="ARBA00004123"/>
    </source>
</evidence>
<feature type="region of interest" description="Disordered" evidence="5">
    <location>
        <begin position="238"/>
        <end position="325"/>
    </location>
</feature>
<feature type="compositionally biased region" description="Basic and acidic residues" evidence="5">
    <location>
        <begin position="295"/>
        <end position="308"/>
    </location>
</feature>
<dbReference type="GO" id="GO:0034715">
    <property type="term" value="C:pICln-Sm protein complex"/>
    <property type="evidence" value="ECO:0007669"/>
    <property type="project" value="TreeGrafter"/>
</dbReference>
<dbReference type="GO" id="GO:0005681">
    <property type="term" value="C:spliceosomal complex"/>
    <property type="evidence" value="ECO:0007669"/>
    <property type="project" value="TreeGrafter"/>
</dbReference>
<reference evidence="6 7" key="1">
    <citation type="submission" date="2015-07" db="EMBL/GenBank/DDBJ databases">
        <title>The genome of the fungus Escovopsis weberi, a specialized disease agent of ant agriculture.</title>
        <authorList>
            <person name="de Man T.J."/>
            <person name="Stajich J.E."/>
            <person name="Kubicek C.P."/>
            <person name="Chenthamara K."/>
            <person name="Atanasova L."/>
            <person name="Druzhinina I.S."/>
            <person name="Birnbaum S."/>
            <person name="Barribeau S.M."/>
            <person name="Teiling C."/>
            <person name="Suen G."/>
            <person name="Currie C."/>
            <person name="Gerardo N.M."/>
        </authorList>
    </citation>
    <scope>NUCLEOTIDE SEQUENCE [LARGE SCALE GENOMIC DNA]</scope>
</reference>
<keyword evidence="4" id="KW-0539">Nucleus</keyword>
<dbReference type="InterPro" id="IPR039924">
    <property type="entry name" value="ICln/Lot5/Saf5"/>
</dbReference>
<organism evidence="6 7">
    <name type="scientific">Escovopsis weberi</name>
    <dbReference type="NCBI Taxonomy" id="150374"/>
    <lineage>
        <taxon>Eukaryota</taxon>
        <taxon>Fungi</taxon>
        <taxon>Dikarya</taxon>
        <taxon>Ascomycota</taxon>
        <taxon>Pezizomycotina</taxon>
        <taxon>Sordariomycetes</taxon>
        <taxon>Hypocreomycetidae</taxon>
        <taxon>Hypocreales</taxon>
        <taxon>Hypocreaceae</taxon>
        <taxon>Escovopsis</taxon>
    </lineage>
</organism>
<dbReference type="Pfam" id="PF03517">
    <property type="entry name" value="Voldacs"/>
    <property type="match status" value="1"/>
</dbReference>
<keyword evidence="3" id="KW-0963">Cytoplasm</keyword>
<evidence type="ECO:0000313" key="7">
    <source>
        <dbReference type="Proteomes" id="UP000053831"/>
    </source>
</evidence>
<protein>
    <submittedName>
        <fullName evidence="6">Protein LOT5</fullName>
    </submittedName>
</protein>
<feature type="region of interest" description="Disordered" evidence="5">
    <location>
        <begin position="169"/>
        <end position="188"/>
    </location>
</feature>
<dbReference type="GO" id="GO:0000387">
    <property type="term" value="P:spliceosomal snRNP assembly"/>
    <property type="evidence" value="ECO:0007669"/>
    <property type="project" value="TreeGrafter"/>
</dbReference>